<dbReference type="Pfam" id="PF00132">
    <property type="entry name" value="Hexapep"/>
    <property type="match status" value="1"/>
</dbReference>
<keyword evidence="1 4" id="KW-0808">Transferase</keyword>
<sequence length="383" mass="42677">MGGGPALLSSGRAGGPRACCGLRGRAQRDRGTHRELAGVGRTDRRGDGGRSTPRSALRLDRLSGVAAPLRVRSARRRPRRAEGRLLQLSGDRDRRRRARRMMEADWPDASPTERRDVARDLARRHRELLVAAATAREGLRRAEAIAAADDPDRPGPPPGPRLPQRHWRRAVRFAVEHRMFTPQHLAQYARFLTARLRHPTIQWQGAAFLGRRVELRQRRGRSRLVLGPWCWLGDRTALRAHEGELRLGTKVVLGRGNVVNTYLDVEIGSDSLLSDWIYVTDFDHRHERLDVPIRQQGIAKRPVRIGEDVWVGEKASILRGADIGSGSVIGSQTVVNRRIPPYAIAVGVPARVVRSRLPAGMTAEEANDLRRRGQSIPGDPLDG</sequence>
<dbReference type="CDD" id="cd04647">
    <property type="entry name" value="LbH_MAT_like"/>
    <property type="match status" value="1"/>
</dbReference>
<dbReference type="Gene3D" id="2.160.10.10">
    <property type="entry name" value="Hexapeptide repeat proteins"/>
    <property type="match status" value="1"/>
</dbReference>
<feature type="region of interest" description="Disordered" evidence="3">
    <location>
        <begin position="72"/>
        <end position="96"/>
    </location>
</feature>
<proteinExistence type="predicted"/>
<dbReference type="SUPFAM" id="SSF51161">
    <property type="entry name" value="Trimeric LpxA-like enzymes"/>
    <property type="match status" value="1"/>
</dbReference>
<dbReference type="AlphaFoldDB" id="A0A411YCZ0"/>
<reference evidence="4 5" key="1">
    <citation type="submission" date="2019-01" db="EMBL/GenBank/DDBJ databases">
        <title>Egibacter rhizosphaerae EGI 80759T.</title>
        <authorList>
            <person name="Chen D.-D."/>
            <person name="Tian Y."/>
            <person name="Jiao J.-Y."/>
            <person name="Zhang X.-T."/>
            <person name="Zhang Y.-G."/>
            <person name="Zhang Y."/>
            <person name="Xiao M."/>
            <person name="Shu W.-S."/>
            <person name="Li W.-J."/>
        </authorList>
    </citation>
    <scope>NUCLEOTIDE SEQUENCE [LARGE SCALE GENOMIC DNA]</scope>
    <source>
        <strain evidence="4 5">EGI 80759</strain>
    </source>
</reference>
<evidence type="ECO:0000256" key="3">
    <source>
        <dbReference type="SAM" id="MobiDB-lite"/>
    </source>
</evidence>
<dbReference type="EMBL" id="CP036402">
    <property type="protein sequence ID" value="QBI19056.1"/>
    <property type="molecule type" value="Genomic_DNA"/>
</dbReference>
<name>A0A411YCZ0_9ACTN</name>
<dbReference type="GO" id="GO:0016746">
    <property type="term" value="F:acyltransferase activity"/>
    <property type="evidence" value="ECO:0007669"/>
    <property type="project" value="UniProtKB-KW"/>
</dbReference>
<dbReference type="KEGG" id="erz:ER308_05520"/>
<keyword evidence="5" id="KW-1185">Reference proteome</keyword>
<dbReference type="InterPro" id="IPR051159">
    <property type="entry name" value="Hexapeptide_acetyltransf"/>
</dbReference>
<protein>
    <submittedName>
        <fullName evidence="4">Acyltransferase</fullName>
    </submittedName>
</protein>
<evidence type="ECO:0000313" key="4">
    <source>
        <dbReference type="EMBL" id="QBI19056.1"/>
    </source>
</evidence>
<dbReference type="Proteomes" id="UP000291469">
    <property type="component" value="Chromosome"/>
</dbReference>
<dbReference type="InterPro" id="IPR001451">
    <property type="entry name" value="Hexapep"/>
</dbReference>
<gene>
    <name evidence="4" type="ORF">ER308_05520</name>
</gene>
<evidence type="ECO:0000313" key="5">
    <source>
        <dbReference type="Proteomes" id="UP000291469"/>
    </source>
</evidence>
<dbReference type="OrthoDB" id="2643438at2"/>
<feature type="region of interest" description="Disordered" evidence="3">
    <location>
        <begin position="364"/>
        <end position="383"/>
    </location>
</feature>
<evidence type="ECO:0000256" key="1">
    <source>
        <dbReference type="ARBA" id="ARBA00022679"/>
    </source>
</evidence>
<feature type="region of interest" description="Disordered" evidence="3">
    <location>
        <begin position="145"/>
        <end position="164"/>
    </location>
</feature>
<organism evidence="4 5">
    <name type="scientific">Egibacter rhizosphaerae</name>
    <dbReference type="NCBI Taxonomy" id="1670831"/>
    <lineage>
        <taxon>Bacteria</taxon>
        <taxon>Bacillati</taxon>
        <taxon>Actinomycetota</taxon>
        <taxon>Nitriliruptoria</taxon>
        <taxon>Egibacterales</taxon>
        <taxon>Egibacteraceae</taxon>
        <taxon>Egibacter</taxon>
    </lineage>
</organism>
<keyword evidence="4" id="KW-0012">Acyltransferase</keyword>
<dbReference type="PROSITE" id="PS00101">
    <property type="entry name" value="HEXAPEP_TRANSFERASES"/>
    <property type="match status" value="1"/>
</dbReference>
<feature type="compositionally biased region" description="Basic and acidic residues" evidence="3">
    <location>
        <begin position="26"/>
        <end position="48"/>
    </location>
</feature>
<dbReference type="InterPro" id="IPR018357">
    <property type="entry name" value="Hexapep_transf_CS"/>
</dbReference>
<dbReference type="PANTHER" id="PTHR23416:SF78">
    <property type="entry name" value="LIPOPOLYSACCHARIDE BIOSYNTHESIS O-ACETYL TRANSFERASE WBBJ-RELATED"/>
    <property type="match status" value="1"/>
</dbReference>
<dbReference type="InterPro" id="IPR011004">
    <property type="entry name" value="Trimer_LpxA-like_sf"/>
</dbReference>
<keyword evidence="2" id="KW-0677">Repeat</keyword>
<dbReference type="PANTHER" id="PTHR23416">
    <property type="entry name" value="SIALIC ACID SYNTHASE-RELATED"/>
    <property type="match status" value="1"/>
</dbReference>
<accession>A0A411YCZ0</accession>
<evidence type="ECO:0000256" key="2">
    <source>
        <dbReference type="ARBA" id="ARBA00022737"/>
    </source>
</evidence>
<feature type="region of interest" description="Disordered" evidence="3">
    <location>
        <begin position="1"/>
        <end position="55"/>
    </location>
</feature>